<dbReference type="InterPro" id="IPR045379">
    <property type="entry name" value="Crinkler_N"/>
</dbReference>
<dbReference type="OrthoDB" id="2404394at2759"/>
<organism evidence="6 7">
    <name type="scientific">Funneliformis geosporum</name>
    <dbReference type="NCBI Taxonomy" id="1117311"/>
    <lineage>
        <taxon>Eukaryota</taxon>
        <taxon>Fungi</taxon>
        <taxon>Fungi incertae sedis</taxon>
        <taxon>Mucoromycota</taxon>
        <taxon>Glomeromycotina</taxon>
        <taxon>Glomeromycetes</taxon>
        <taxon>Glomerales</taxon>
        <taxon>Glomeraceae</taxon>
        <taxon>Funneliformis</taxon>
    </lineage>
</organism>
<dbReference type="GO" id="GO:0005576">
    <property type="term" value="C:extracellular region"/>
    <property type="evidence" value="ECO:0007669"/>
    <property type="project" value="UniProtKB-SubCell"/>
</dbReference>
<sequence length="490" mass="56239">MANKIVYCFVLGDTGNTFLVTIAEPTTLINNNEHPINDITVAFFKDLIWDKKGSVLKTSRPGITSDMLDLWKVEIEETATNIKLLKNTETDIEKAFEGEKLTTFEKINEIFPKPSPKYIHIIMQPPLSATTEHKQKKGAFGIEILRKHLLFKHDLFKDLYIYQHPPEIYVKSIIRKWNESDLPLIPVIRLDFSVLTLNEGSEMLRNELIQLLKSIGESYGITLKLDSVKGITKELITTLAGHEENMYEKVVILINEYDSPILNAFDAMKESLTIADHNHGVLKGFFEMLKSSQQYIKFCFVTGVTMFSNMELFSGANQLTDMTMRDKLSDAYGFMEDEIVKAFEFSGGYDIKETMTKLRERYNGYFWDGQTKVYNPYSVCSFFDAYQLENFWIKKGRTSFLAKLISIEHIKNITSETTIKKDFIIPVSIESIMNSTPPISLLFQAGYLTIKRTIGEDLFLEIPNHEVRDSLMSELWSNSLGVTIEKAFKI</sequence>
<dbReference type="Pfam" id="PF09820">
    <property type="entry name" value="AAA-ATPase_like"/>
    <property type="match status" value="1"/>
</dbReference>
<evidence type="ECO:0000259" key="5">
    <source>
        <dbReference type="Pfam" id="PF20147"/>
    </source>
</evidence>
<feature type="domain" description="AAA-ATPase-like" evidence="4">
    <location>
        <begin position="152"/>
        <end position="313"/>
    </location>
</feature>
<evidence type="ECO:0000259" key="4">
    <source>
        <dbReference type="Pfam" id="PF09820"/>
    </source>
</evidence>
<dbReference type="EMBL" id="CAMKVN010007697">
    <property type="protein sequence ID" value="CAI2191752.1"/>
    <property type="molecule type" value="Genomic_DNA"/>
</dbReference>
<comment type="subcellular location">
    <subcellularLocation>
        <location evidence="1">Host cell</location>
    </subcellularLocation>
    <subcellularLocation>
        <location evidence="2">Secreted</location>
    </subcellularLocation>
</comment>
<accession>A0A9W4WWW9</accession>
<dbReference type="GO" id="GO:0043657">
    <property type="term" value="C:host cell"/>
    <property type="evidence" value="ECO:0007669"/>
    <property type="project" value="UniProtKB-SubCell"/>
</dbReference>
<dbReference type="InterPro" id="IPR018631">
    <property type="entry name" value="AAA-ATPase-like_dom"/>
</dbReference>
<evidence type="ECO:0000256" key="2">
    <source>
        <dbReference type="ARBA" id="ARBA00004613"/>
    </source>
</evidence>
<dbReference type="PANTHER" id="PTHR34825:SF1">
    <property type="entry name" value="AAA-ATPASE-LIKE DOMAIN-CONTAINING PROTEIN"/>
    <property type="match status" value="1"/>
</dbReference>
<keyword evidence="7" id="KW-1185">Reference proteome</keyword>
<comment type="caution">
    <text evidence="6">The sequence shown here is derived from an EMBL/GenBank/DDBJ whole genome shotgun (WGS) entry which is preliminary data.</text>
</comment>
<reference evidence="6" key="1">
    <citation type="submission" date="2022-08" db="EMBL/GenBank/DDBJ databases">
        <authorList>
            <person name="Kallberg Y."/>
            <person name="Tangrot J."/>
            <person name="Rosling A."/>
        </authorList>
    </citation>
    <scope>NUCLEOTIDE SEQUENCE</scope>
    <source>
        <strain evidence="6">Wild A</strain>
    </source>
</reference>
<keyword evidence="3" id="KW-0964">Secreted</keyword>
<dbReference type="Pfam" id="PF20147">
    <property type="entry name" value="Crinkler"/>
    <property type="match status" value="1"/>
</dbReference>
<gene>
    <name evidence="6" type="ORF">FWILDA_LOCUS15229</name>
</gene>
<protein>
    <submittedName>
        <fullName evidence="6">16348_t:CDS:1</fullName>
    </submittedName>
</protein>
<evidence type="ECO:0000256" key="3">
    <source>
        <dbReference type="ARBA" id="ARBA00022525"/>
    </source>
</evidence>
<evidence type="ECO:0000313" key="6">
    <source>
        <dbReference type="EMBL" id="CAI2191752.1"/>
    </source>
</evidence>
<dbReference type="Proteomes" id="UP001153678">
    <property type="component" value="Unassembled WGS sequence"/>
</dbReference>
<evidence type="ECO:0000256" key="1">
    <source>
        <dbReference type="ARBA" id="ARBA00004340"/>
    </source>
</evidence>
<proteinExistence type="predicted"/>
<dbReference type="PANTHER" id="PTHR34825">
    <property type="entry name" value="CONSERVED PROTEIN, WITH A WEAK D-GALACTARATE DEHYDRATASE/ALTRONATE HYDROLASE DOMAIN"/>
    <property type="match status" value="1"/>
</dbReference>
<dbReference type="AlphaFoldDB" id="A0A9W4WWW9"/>
<name>A0A9W4WWW9_9GLOM</name>
<feature type="domain" description="Crinkler effector protein N-terminal" evidence="5">
    <location>
        <begin position="7"/>
        <end position="124"/>
    </location>
</feature>
<evidence type="ECO:0000313" key="7">
    <source>
        <dbReference type="Proteomes" id="UP001153678"/>
    </source>
</evidence>